<feature type="binding site" evidence="12">
    <location>
        <begin position="105"/>
        <end position="106"/>
    </location>
    <ligand>
        <name>CoA</name>
        <dbReference type="ChEBI" id="CHEBI:57287"/>
    </ligand>
</feature>
<evidence type="ECO:0000256" key="11">
    <source>
        <dbReference type="ARBA" id="ARBA00049191"/>
    </source>
</evidence>
<keyword evidence="6 16" id="KW-0808">Transferase</keyword>
<dbReference type="Proteomes" id="UP000006201">
    <property type="component" value="Unassembled WGS sequence"/>
</dbReference>
<proteinExistence type="inferred from homology"/>
<comment type="caution">
    <text evidence="16">The sequence shown here is derived from an EMBL/GenBank/DDBJ whole genome shotgun (WGS) entry which is preliminary data.</text>
</comment>
<comment type="subunit">
    <text evidence="4">EntB, EntD, EntE, and EntF form a multienzyme complex called enterobactin synthase.</text>
</comment>
<dbReference type="GO" id="GO:0008897">
    <property type="term" value="F:holo-[acyl-carrier-protein] synthase activity"/>
    <property type="evidence" value="ECO:0007669"/>
    <property type="project" value="InterPro"/>
</dbReference>
<dbReference type="GO" id="GO:0005886">
    <property type="term" value="C:plasma membrane"/>
    <property type="evidence" value="ECO:0007669"/>
    <property type="project" value="TreeGrafter"/>
</dbReference>
<keyword evidence="13" id="KW-0479">Metal-binding</keyword>
<dbReference type="Pfam" id="PF01648">
    <property type="entry name" value="ACPS"/>
    <property type="match status" value="1"/>
</dbReference>
<dbReference type="PRINTS" id="PR01399">
    <property type="entry name" value="ENTSNTHTASED"/>
</dbReference>
<evidence type="ECO:0000256" key="8">
    <source>
        <dbReference type="ARBA" id="ARBA00029894"/>
    </source>
</evidence>
<dbReference type="InterPro" id="IPR041354">
    <property type="entry name" value="4PPT_N"/>
</dbReference>
<dbReference type="InterPro" id="IPR037143">
    <property type="entry name" value="4-PPantetheinyl_Trfase_dom_sf"/>
</dbReference>
<feature type="binding site" evidence="12">
    <location>
        <position position="69"/>
    </location>
    <ligand>
        <name>CoA</name>
        <dbReference type="ChEBI" id="CHEBI:57287"/>
    </ligand>
</feature>
<dbReference type="GO" id="GO:0009239">
    <property type="term" value="P:enterobactin biosynthetic process"/>
    <property type="evidence" value="ECO:0007669"/>
    <property type="project" value="UniProtKB-UniPathway"/>
</dbReference>
<evidence type="ECO:0000256" key="5">
    <source>
        <dbReference type="ARBA" id="ARBA00019087"/>
    </source>
</evidence>
<evidence type="ECO:0000259" key="15">
    <source>
        <dbReference type="Pfam" id="PF17837"/>
    </source>
</evidence>
<dbReference type="UniPathway" id="UPA00017"/>
<evidence type="ECO:0000313" key="17">
    <source>
        <dbReference type="Proteomes" id="UP000006201"/>
    </source>
</evidence>
<dbReference type="GO" id="GO:0000287">
    <property type="term" value="F:magnesium ion binding"/>
    <property type="evidence" value="ECO:0007669"/>
    <property type="project" value="InterPro"/>
</dbReference>
<feature type="domain" description="4'-phosphopantetheinyl transferase N-terminal" evidence="15">
    <location>
        <begin position="53"/>
        <end position="116"/>
    </location>
</feature>
<name>A4C5W6_9GAMM</name>
<comment type="cofactor">
    <cofactor evidence="13">
        <name>Mg(2+)</name>
        <dbReference type="ChEBI" id="CHEBI:18420"/>
    </cofactor>
</comment>
<dbReference type="SUPFAM" id="SSF56214">
    <property type="entry name" value="4'-phosphopantetheinyl transferase"/>
    <property type="match status" value="1"/>
</dbReference>
<evidence type="ECO:0000256" key="9">
    <source>
        <dbReference type="ARBA" id="ARBA00031996"/>
    </source>
</evidence>
<dbReference type="HOGENOM" id="CLU_075076_2_2_6"/>
<accession>A4C5W6</accession>
<dbReference type="InterPro" id="IPR003542">
    <property type="entry name" value="Enbac_synth_compD-like"/>
</dbReference>
<keyword evidence="7" id="KW-0259">Enterobactin biosynthesis</keyword>
<feature type="binding site" evidence="13">
    <location>
        <position position="127"/>
    </location>
    <ligand>
        <name>Mg(2+)</name>
        <dbReference type="ChEBI" id="CHEBI:18420"/>
    </ligand>
</feature>
<comment type="function">
    <text evidence="1">Involved in the biosynthesis of the siderophore enterobactin (enterochelin), which is a macrocyclic trimeric lactone of N-(2,3-dihydroxybenzoyl)-serine. The serine trilactone serves as a scaffolding for the three catechol functionalities that provide hexadentate coordination for the tightly ligated iron(2+) atoms. Plays an essential role in the assembly of the enterobactin by catalyzing the transfer of the 4'-phosphopantetheine (Ppant) moiety from coenzyme A to the apo-domains of both EntB (ArCP domain) and EntF (PCP domain) to yield their holo-forms which make them competent for the activation of 2,3-dihydroxybenzoate (DHB) and L-serine, respectively.</text>
</comment>
<comment type="pathway">
    <text evidence="2">Siderophore biosynthesis; enterobactin biosynthesis.</text>
</comment>
<feature type="domain" description="4'-phosphopantetheinyl transferase" evidence="14">
    <location>
        <begin position="123"/>
        <end position="204"/>
    </location>
</feature>
<keyword evidence="17" id="KW-1185">Reference proteome</keyword>
<dbReference type="InterPro" id="IPR008278">
    <property type="entry name" value="4-PPantetheinyl_Trfase_dom"/>
</dbReference>
<reference evidence="16 17" key="1">
    <citation type="submission" date="2006-02" db="EMBL/GenBank/DDBJ databases">
        <authorList>
            <person name="Moran M.A."/>
            <person name="Kjelleberg S."/>
            <person name="Egan S."/>
            <person name="Saunders N."/>
            <person name="Thomas T."/>
            <person name="Ferriera S."/>
            <person name="Johnson J."/>
            <person name="Kravitz S."/>
            <person name="Halpern A."/>
            <person name="Remington K."/>
            <person name="Beeson K."/>
            <person name="Tran B."/>
            <person name="Rogers Y.-H."/>
            <person name="Friedman R."/>
            <person name="Venter J.C."/>
        </authorList>
    </citation>
    <scope>NUCLEOTIDE SEQUENCE [LARGE SCALE GENOMIC DNA]</scope>
    <source>
        <strain evidence="16 17">D2</strain>
    </source>
</reference>
<evidence type="ECO:0000256" key="12">
    <source>
        <dbReference type="PIRSR" id="PIRSR603542-1"/>
    </source>
</evidence>
<dbReference type="Gene3D" id="3.90.470.20">
    <property type="entry name" value="4'-phosphopantetheinyl transferase domain"/>
    <property type="match status" value="1"/>
</dbReference>
<feature type="binding site" evidence="12">
    <location>
        <position position="176"/>
    </location>
    <ligand>
        <name>CoA</name>
        <dbReference type="ChEBI" id="CHEBI:57287"/>
    </ligand>
</feature>
<feature type="binding site" evidence="13">
    <location>
        <position position="129"/>
    </location>
    <ligand>
        <name>Mg(2+)</name>
        <dbReference type="ChEBI" id="CHEBI:18420"/>
    </ligand>
</feature>
<comment type="similarity">
    <text evidence="3">Belongs to the P-Pant transferase superfamily. EntD family.</text>
</comment>
<organism evidence="16 17">
    <name type="scientific">Pseudoalteromonas tunicata D2</name>
    <dbReference type="NCBI Taxonomy" id="87626"/>
    <lineage>
        <taxon>Bacteria</taxon>
        <taxon>Pseudomonadati</taxon>
        <taxon>Pseudomonadota</taxon>
        <taxon>Gammaproteobacteria</taxon>
        <taxon>Alteromonadales</taxon>
        <taxon>Pseudoalteromonadaceae</taxon>
        <taxon>Pseudoalteromonas</taxon>
    </lineage>
</organism>
<dbReference type="GO" id="GO:0009366">
    <property type="term" value="C:enterobactin synthetase complex"/>
    <property type="evidence" value="ECO:0007669"/>
    <property type="project" value="InterPro"/>
</dbReference>
<dbReference type="RefSeq" id="WP_009837244.1">
    <property type="nucleotide sequence ID" value="NZ_AAOH01000002.1"/>
</dbReference>
<dbReference type="STRING" id="87626.PTD2_11159"/>
<keyword evidence="13" id="KW-0460">Magnesium</keyword>
<gene>
    <name evidence="16" type="ORF">PTD2_11159</name>
</gene>
<evidence type="ECO:0000256" key="3">
    <source>
        <dbReference type="ARBA" id="ARBA00008342"/>
    </source>
</evidence>
<sequence length="245" mass="27001">MTVLSCAISPFITDLTKKYLVGFHGACYHCNFDPEGYLDSNVKYLLGENLHASLTRAVIKRKSEFVAGRYLAKKALIDLGANTTQVAIGENRAPVWPNSFIGSISHSQGFAICAVANTSDIKRIGLDVENYLEAKVAKDILPTVLIESEYPWVGTKNNPNPQVFTLIFSAKESLFKALYPEVGHYFDFDVAQIKTIDYQTGKFSLQLVQALGPTLPVGTCFDGIFELHEHQVLTLIVSQNDVPPA</sequence>
<dbReference type="PANTHER" id="PTHR38096:SF1">
    <property type="entry name" value="ENTEROBACTIN SYNTHASE COMPONENT D"/>
    <property type="match status" value="1"/>
</dbReference>
<evidence type="ECO:0000256" key="6">
    <source>
        <dbReference type="ARBA" id="ARBA00022679"/>
    </source>
</evidence>
<evidence type="ECO:0000259" key="14">
    <source>
        <dbReference type="Pfam" id="PF01648"/>
    </source>
</evidence>
<evidence type="ECO:0000256" key="2">
    <source>
        <dbReference type="ARBA" id="ARBA00004993"/>
    </source>
</evidence>
<dbReference type="AlphaFoldDB" id="A4C5W6"/>
<comment type="catalytic activity">
    <reaction evidence="11">
        <text>apo-[peptidyl-carrier protein] + CoA = holo-[peptidyl-carrier protein] + adenosine 3',5'-bisphosphate + H(+)</text>
        <dbReference type="Rhea" id="RHEA:46228"/>
        <dbReference type="Rhea" id="RHEA-COMP:11479"/>
        <dbReference type="Rhea" id="RHEA-COMP:11480"/>
        <dbReference type="ChEBI" id="CHEBI:15378"/>
        <dbReference type="ChEBI" id="CHEBI:29999"/>
        <dbReference type="ChEBI" id="CHEBI:57287"/>
        <dbReference type="ChEBI" id="CHEBI:58343"/>
        <dbReference type="ChEBI" id="CHEBI:64479"/>
    </reaction>
</comment>
<dbReference type="OrthoDB" id="8210607at2"/>
<feature type="binding site" evidence="12">
    <location>
        <position position="61"/>
    </location>
    <ligand>
        <name>CoA</name>
        <dbReference type="ChEBI" id="CHEBI:57287"/>
    </ligand>
</feature>
<dbReference type="PANTHER" id="PTHR38096">
    <property type="entry name" value="ENTEROBACTIN SYNTHASE COMPONENT D"/>
    <property type="match status" value="1"/>
</dbReference>
<protein>
    <recommendedName>
        <fullName evidence="5">Enterobactin synthase component D</fullName>
    </recommendedName>
    <alternativeName>
        <fullName evidence="8">4'-phosphopantetheinyl transferase EntD</fullName>
    </alternativeName>
    <alternativeName>
        <fullName evidence="9">Enterochelin synthase D</fullName>
    </alternativeName>
</protein>
<evidence type="ECO:0000256" key="4">
    <source>
        <dbReference type="ARBA" id="ARBA00011503"/>
    </source>
</evidence>
<comment type="catalytic activity">
    <reaction evidence="10">
        <text>apo-[aryl-carrier protein] + CoA = holo-[aryl-carrier protein] + adenosine 3',5'-bisphosphate + H(+)</text>
        <dbReference type="Rhea" id="RHEA:48404"/>
        <dbReference type="Rhea" id="RHEA-COMP:15903"/>
        <dbReference type="Rhea" id="RHEA-COMP:17557"/>
        <dbReference type="ChEBI" id="CHEBI:15378"/>
        <dbReference type="ChEBI" id="CHEBI:29999"/>
        <dbReference type="ChEBI" id="CHEBI:57287"/>
        <dbReference type="ChEBI" id="CHEBI:58343"/>
        <dbReference type="ChEBI" id="CHEBI:64479"/>
    </reaction>
</comment>
<dbReference type="EMBL" id="AAOH01000002">
    <property type="protein sequence ID" value="EAR29370.1"/>
    <property type="molecule type" value="Genomic_DNA"/>
</dbReference>
<evidence type="ECO:0000256" key="7">
    <source>
        <dbReference type="ARBA" id="ARBA00023191"/>
    </source>
</evidence>
<evidence type="ECO:0000256" key="1">
    <source>
        <dbReference type="ARBA" id="ARBA00003937"/>
    </source>
</evidence>
<evidence type="ECO:0000313" key="16">
    <source>
        <dbReference type="EMBL" id="EAR29370.1"/>
    </source>
</evidence>
<evidence type="ECO:0000256" key="10">
    <source>
        <dbReference type="ARBA" id="ARBA00049176"/>
    </source>
</evidence>
<dbReference type="eggNOG" id="COG2977">
    <property type="taxonomic scope" value="Bacteria"/>
</dbReference>
<feature type="binding site" evidence="12">
    <location>
        <position position="172"/>
    </location>
    <ligand>
        <name>CoA</name>
        <dbReference type="ChEBI" id="CHEBI:57287"/>
    </ligand>
</feature>
<evidence type="ECO:0000256" key="13">
    <source>
        <dbReference type="PIRSR" id="PIRSR603542-2"/>
    </source>
</evidence>
<feature type="binding site" evidence="12">
    <location>
        <position position="127"/>
    </location>
    <ligand>
        <name>CoA</name>
        <dbReference type="ChEBI" id="CHEBI:57287"/>
    </ligand>
</feature>
<dbReference type="Pfam" id="PF17837">
    <property type="entry name" value="4PPT_N"/>
    <property type="match status" value="1"/>
</dbReference>